<organism evidence="1 2">
    <name type="scientific">Legionella drancourtii LLAP12</name>
    <dbReference type="NCBI Taxonomy" id="658187"/>
    <lineage>
        <taxon>Bacteria</taxon>
        <taxon>Pseudomonadati</taxon>
        <taxon>Pseudomonadota</taxon>
        <taxon>Gammaproteobacteria</taxon>
        <taxon>Legionellales</taxon>
        <taxon>Legionellaceae</taxon>
        <taxon>Legionella</taxon>
    </lineage>
</organism>
<keyword evidence="2" id="KW-1185">Reference proteome</keyword>
<protein>
    <submittedName>
        <fullName evidence="1">Uncharacterized protein</fullName>
    </submittedName>
</protein>
<dbReference type="InParanoid" id="G9ER84"/>
<name>G9ER84_9GAMM</name>
<accession>G9ER84</accession>
<dbReference type="HOGENOM" id="CLU_3026718_0_0_6"/>
<reference evidence="1 2" key="1">
    <citation type="journal article" date="2011" name="BMC Genomics">
        <title>Insight into cross-talk between intra-amoebal pathogens.</title>
        <authorList>
            <person name="Gimenez G."/>
            <person name="Bertelli C."/>
            <person name="Moliner C."/>
            <person name="Robert C."/>
            <person name="Raoult D."/>
            <person name="Fournier P.E."/>
            <person name="Greub G."/>
        </authorList>
    </citation>
    <scope>NUCLEOTIDE SEQUENCE [LARGE SCALE GENOMIC DNA]</scope>
    <source>
        <strain evidence="1 2">LLAP12</strain>
    </source>
</reference>
<dbReference type="EMBL" id="JH413834">
    <property type="protein sequence ID" value="EHL30197.1"/>
    <property type="molecule type" value="Genomic_DNA"/>
</dbReference>
<evidence type="ECO:0000313" key="2">
    <source>
        <dbReference type="Proteomes" id="UP000002770"/>
    </source>
</evidence>
<gene>
    <name evidence="1" type="ORF">LDG_7795</name>
</gene>
<proteinExistence type="predicted"/>
<sequence>MDKKFGDKQQNHKGYNPKADMKFFEPVAFLLMFMAHHNVTSLADFCSRFYKYPYP</sequence>
<dbReference type="Proteomes" id="UP000002770">
    <property type="component" value="Unassembled WGS sequence"/>
</dbReference>
<evidence type="ECO:0000313" key="1">
    <source>
        <dbReference type="EMBL" id="EHL30197.1"/>
    </source>
</evidence>
<dbReference type="AlphaFoldDB" id="G9ER84"/>